<dbReference type="PRINTS" id="PR00449">
    <property type="entry name" value="RASTRNSFRMNG"/>
</dbReference>
<dbReference type="SMART" id="SM00174">
    <property type="entry name" value="RHO"/>
    <property type="match status" value="1"/>
</dbReference>
<keyword evidence="4" id="KW-1185">Reference proteome</keyword>
<dbReference type="SUPFAM" id="SSF52540">
    <property type="entry name" value="P-loop containing nucleoside triphosphate hydrolases"/>
    <property type="match status" value="1"/>
</dbReference>
<dbReference type="GO" id="GO:0005525">
    <property type="term" value="F:GTP binding"/>
    <property type="evidence" value="ECO:0007669"/>
    <property type="project" value="UniProtKB-KW"/>
</dbReference>
<dbReference type="Pfam" id="PF00071">
    <property type="entry name" value="Ras"/>
    <property type="match status" value="1"/>
</dbReference>
<dbReference type="PROSITE" id="PS51421">
    <property type="entry name" value="RAS"/>
    <property type="match status" value="1"/>
</dbReference>
<keyword evidence="2" id="KW-0342">GTP-binding</keyword>
<evidence type="ECO:0000256" key="2">
    <source>
        <dbReference type="ARBA" id="ARBA00023134"/>
    </source>
</evidence>
<dbReference type="PROSITE" id="PS51419">
    <property type="entry name" value="RAB"/>
    <property type="match status" value="1"/>
</dbReference>
<dbReference type="CDD" id="cd00154">
    <property type="entry name" value="Rab"/>
    <property type="match status" value="1"/>
</dbReference>
<dbReference type="InterPro" id="IPR027417">
    <property type="entry name" value="P-loop_NTPase"/>
</dbReference>
<proteinExistence type="predicted"/>
<name>A0A8W8K337_MAGGI</name>
<evidence type="ECO:0000313" key="4">
    <source>
        <dbReference type="Proteomes" id="UP000005408"/>
    </source>
</evidence>
<dbReference type="SMART" id="SM00175">
    <property type="entry name" value="RAB"/>
    <property type="match status" value="1"/>
</dbReference>
<dbReference type="OrthoDB" id="10027888at2759"/>
<organism evidence="3 4">
    <name type="scientific">Magallana gigas</name>
    <name type="common">Pacific oyster</name>
    <name type="synonym">Crassostrea gigas</name>
    <dbReference type="NCBI Taxonomy" id="29159"/>
    <lineage>
        <taxon>Eukaryota</taxon>
        <taxon>Metazoa</taxon>
        <taxon>Spiralia</taxon>
        <taxon>Lophotrochozoa</taxon>
        <taxon>Mollusca</taxon>
        <taxon>Bivalvia</taxon>
        <taxon>Autobranchia</taxon>
        <taxon>Pteriomorphia</taxon>
        <taxon>Ostreida</taxon>
        <taxon>Ostreoidea</taxon>
        <taxon>Ostreidae</taxon>
        <taxon>Magallana</taxon>
    </lineage>
</organism>
<dbReference type="SMART" id="SM00173">
    <property type="entry name" value="RAS"/>
    <property type="match status" value="1"/>
</dbReference>
<dbReference type="InterPro" id="IPR005225">
    <property type="entry name" value="Small_GTP-bd"/>
</dbReference>
<dbReference type="Proteomes" id="UP000005408">
    <property type="component" value="Unassembled WGS sequence"/>
</dbReference>
<dbReference type="InterPro" id="IPR050227">
    <property type="entry name" value="Rab"/>
</dbReference>
<keyword evidence="1" id="KW-0547">Nucleotide-binding</keyword>
<dbReference type="AlphaFoldDB" id="A0A8W8K337"/>
<dbReference type="NCBIfam" id="TIGR00231">
    <property type="entry name" value="small_GTP"/>
    <property type="match status" value="1"/>
</dbReference>
<dbReference type="FunFam" id="3.40.50.300:FF:001447">
    <property type="entry name" value="Ras-related protein Rab-1B"/>
    <property type="match status" value="1"/>
</dbReference>
<reference evidence="3" key="1">
    <citation type="submission" date="2022-08" db="UniProtKB">
        <authorList>
            <consortium name="EnsemblMetazoa"/>
        </authorList>
    </citation>
    <scope>IDENTIFICATION</scope>
    <source>
        <strain evidence="3">05x7-T-G4-1.051#20</strain>
    </source>
</reference>
<dbReference type="EnsemblMetazoa" id="G22225.1">
    <property type="protein sequence ID" value="G22225.1:cds"/>
    <property type="gene ID" value="G22225"/>
</dbReference>
<dbReference type="PANTHER" id="PTHR47977">
    <property type="entry name" value="RAS-RELATED PROTEIN RAB"/>
    <property type="match status" value="1"/>
</dbReference>
<accession>A0A8W8K337</accession>
<dbReference type="Gene3D" id="3.40.50.300">
    <property type="entry name" value="P-loop containing nucleotide triphosphate hydrolases"/>
    <property type="match status" value="1"/>
</dbReference>
<evidence type="ECO:0000256" key="1">
    <source>
        <dbReference type="ARBA" id="ARBA00022741"/>
    </source>
</evidence>
<dbReference type="InterPro" id="IPR001806">
    <property type="entry name" value="Small_GTPase"/>
</dbReference>
<sequence>MTDASEEHDDNPNGVKPIYRLKCVVVGDLGVGKTTLVRSFAEGPRTRSITAEPKSMWQKEIKMASYIVSLSIWDTAGQERYRSLTGSYYRGAHCCIVVFDVNCLDSFQNVKEWFQNMDENSTNPEEIIKILVGTKRGSSSRAVSLERAESLADHLGVSYKEVNFGSQNNIRELFESLADLTVLVYKENNFHSNIPVELPQYQQKKTYCSCG</sequence>
<dbReference type="OMA" id="WHEELYK"/>
<protein>
    <submittedName>
        <fullName evidence="3">Uncharacterized protein</fullName>
    </submittedName>
</protein>
<dbReference type="GO" id="GO:0003924">
    <property type="term" value="F:GTPase activity"/>
    <property type="evidence" value="ECO:0007669"/>
    <property type="project" value="InterPro"/>
</dbReference>
<evidence type="ECO:0000313" key="3">
    <source>
        <dbReference type="EnsemblMetazoa" id="G22225.1:cds"/>
    </source>
</evidence>